<evidence type="ECO:0000313" key="3">
    <source>
        <dbReference type="Proteomes" id="UP001500840"/>
    </source>
</evidence>
<protein>
    <recommendedName>
        <fullName evidence="4">Neutral/alkaline non-lysosomal ceramidase</fullName>
    </recommendedName>
</protein>
<name>A0ABP8MWA7_9BACT</name>
<accession>A0ABP8MWA7</accession>
<dbReference type="Proteomes" id="UP001500840">
    <property type="component" value="Unassembled WGS sequence"/>
</dbReference>
<evidence type="ECO:0000313" key="2">
    <source>
        <dbReference type="EMBL" id="GAA4457182.1"/>
    </source>
</evidence>
<keyword evidence="1" id="KW-0732">Signal</keyword>
<feature type="chain" id="PRO_5046887432" description="Neutral/alkaline non-lysosomal ceramidase" evidence="1">
    <location>
        <begin position="29"/>
        <end position="480"/>
    </location>
</feature>
<gene>
    <name evidence="2" type="ORF">GCM10023156_33620</name>
</gene>
<sequence>MNCFKFLRSPFCNLSIALILGLTVAAHCIPQSYGNDSVQPNREAKKRLSVATFDIDATPPVGFMMAYDRVKEHGELGLRCRGVVIMGAGEPIVLCAVDWIGIGNQSQDVFRERIAKAAGTTPSRVAVHTLHQHDAPRCDFGAESLLNQVGVSDLGAHDGTFARRVIDRLVTAIDASLKTAQPVTHAGYGTAEVKEVASNRRLQDETGKVVATRYTATRDAKLRAQPVGTIDPVLSSLSFWNGDKAVAVLSYYACHPQSYYRTGIPSPDFPGIARFFRSQDAPGPLYVHFNGAGGNIGAGKYNDGSKPNRLILAKRVANAMQQSLQSTEKFAIGPDDVNWTSVGAALPPAKHLDRQTLADGVSKWDGVSYWGAPDELAWLLRCENGHKIDLGCLSVGDVRVLHMPGELFVEYQLAAKALRPDLKVAMAAYGDYGPGYIGTADAYSQGGYETSQAASNVAPEVETVLMDGIKSLLQVKEVAQ</sequence>
<evidence type="ECO:0008006" key="4">
    <source>
        <dbReference type="Google" id="ProtNLM"/>
    </source>
</evidence>
<organism evidence="2 3">
    <name type="scientific">Novipirellula rosea</name>
    <dbReference type="NCBI Taxonomy" id="1031540"/>
    <lineage>
        <taxon>Bacteria</taxon>
        <taxon>Pseudomonadati</taxon>
        <taxon>Planctomycetota</taxon>
        <taxon>Planctomycetia</taxon>
        <taxon>Pirellulales</taxon>
        <taxon>Pirellulaceae</taxon>
        <taxon>Novipirellula</taxon>
    </lineage>
</organism>
<dbReference type="RefSeq" id="WP_345323854.1">
    <property type="nucleotide sequence ID" value="NZ_BAABGA010000039.1"/>
</dbReference>
<evidence type="ECO:0000256" key="1">
    <source>
        <dbReference type="SAM" id="SignalP"/>
    </source>
</evidence>
<feature type="signal peptide" evidence="1">
    <location>
        <begin position="1"/>
        <end position="28"/>
    </location>
</feature>
<reference evidence="3" key="1">
    <citation type="journal article" date="2019" name="Int. J. Syst. Evol. Microbiol.">
        <title>The Global Catalogue of Microorganisms (GCM) 10K type strain sequencing project: providing services to taxonomists for standard genome sequencing and annotation.</title>
        <authorList>
            <consortium name="The Broad Institute Genomics Platform"/>
            <consortium name="The Broad Institute Genome Sequencing Center for Infectious Disease"/>
            <person name="Wu L."/>
            <person name="Ma J."/>
        </authorList>
    </citation>
    <scope>NUCLEOTIDE SEQUENCE [LARGE SCALE GENOMIC DNA]</scope>
    <source>
        <strain evidence="3">JCM 17759</strain>
    </source>
</reference>
<comment type="caution">
    <text evidence="2">The sequence shown here is derived from an EMBL/GenBank/DDBJ whole genome shotgun (WGS) entry which is preliminary data.</text>
</comment>
<keyword evidence="3" id="KW-1185">Reference proteome</keyword>
<dbReference type="EMBL" id="BAABGA010000039">
    <property type="protein sequence ID" value="GAA4457182.1"/>
    <property type="molecule type" value="Genomic_DNA"/>
</dbReference>
<proteinExistence type="predicted"/>